<proteinExistence type="predicted"/>
<dbReference type="GO" id="GO:0016020">
    <property type="term" value="C:membrane"/>
    <property type="evidence" value="ECO:0007669"/>
    <property type="project" value="InterPro"/>
</dbReference>
<keyword evidence="1 4" id="KW-0812">Transmembrane</keyword>
<organism evidence="5 6">
    <name type="scientific">Haemaphysalis longicornis</name>
    <name type="common">Bush tick</name>
    <dbReference type="NCBI Taxonomy" id="44386"/>
    <lineage>
        <taxon>Eukaryota</taxon>
        <taxon>Metazoa</taxon>
        <taxon>Ecdysozoa</taxon>
        <taxon>Arthropoda</taxon>
        <taxon>Chelicerata</taxon>
        <taxon>Arachnida</taxon>
        <taxon>Acari</taxon>
        <taxon>Parasitiformes</taxon>
        <taxon>Ixodida</taxon>
        <taxon>Ixodoidea</taxon>
        <taxon>Ixodidae</taxon>
        <taxon>Haemaphysalinae</taxon>
        <taxon>Haemaphysalis</taxon>
    </lineage>
</organism>
<accession>A0A9J6GLI3</accession>
<reference evidence="5 6" key="1">
    <citation type="journal article" date="2020" name="Cell">
        <title>Large-Scale Comparative Analyses of Tick Genomes Elucidate Their Genetic Diversity and Vector Capacities.</title>
        <authorList>
            <consortium name="Tick Genome and Microbiome Consortium (TIGMIC)"/>
            <person name="Jia N."/>
            <person name="Wang J."/>
            <person name="Shi W."/>
            <person name="Du L."/>
            <person name="Sun Y."/>
            <person name="Zhan W."/>
            <person name="Jiang J.F."/>
            <person name="Wang Q."/>
            <person name="Zhang B."/>
            <person name="Ji P."/>
            <person name="Bell-Sakyi L."/>
            <person name="Cui X.M."/>
            <person name="Yuan T.T."/>
            <person name="Jiang B.G."/>
            <person name="Yang W.F."/>
            <person name="Lam T.T."/>
            <person name="Chang Q.C."/>
            <person name="Ding S.J."/>
            <person name="Wang X.J."/>
            <person name="Zhu J.G."/>
            <person name="Ruan X.D."/>
            <person name="Zhao L."/>
            <person name="Wei J.T."/>
            <person name="Ye R.Z."/>
            <person name="Que T.C."/>
            <person name="Du C.H."/>
            <person name="Zhou Y.H."/>
            <person name="Cheng J.X."/>
            <person name="Dai P.F."/>
            <person name="Guo W.B."/>
            <person name="Han X.H."/>
            <person name="Huang E.J."/>
            <person name="Li L.F."/>
            <person name="Wei W."/>
            <person name="Gao Y.C."/>
            <person name="Liu J.Z."/>
            <person name="Shao H.Z."/>
            <person name="Wang X."/>
            <person name="Wang C.C."/>
            <person name="Yang T.C."/>
            <person name="Huo Q.B."/>
            <person name="Li W."/>
            <person name="Chen H.Y."/>
            <person name="Chen S.E."/>
            <person name="Zhou L.G."/>
            <person name="Ni X.B."/>
            <person name="Tian J.H."/>
            <person name="Sheng Y."/>
            <person name="Liu T."/>
            <person name="Pan Y.S."/>
            <person name="Xia L.Y."/>
            <person name="Li J."/>
            <person name="Zhao F."/>
            <person name="Cao W.C."/>
        </authorList>
    </citation>
    <scope>NUCLEOTIDE SEQUENCE [LARGE SCALE GENOMIC DNA]</scope>
    <source>
        <strain evidence="5">HaeL-2018</strain>
    </source>
</reference>
<name>A0A9J6GLI3_HAELO</name>
<evidence type="ECO:0000256" key="1">
    <source>
        <dbReference type="ARBA" id="ARBA00022692"/>
    </source>
</evidence>
<evidence type="ECO:0000313" key="5">
    <source>
        <dbReference type="EMBL" id="KAH9375060.1"/>
    </source>
</evidence>
<keyword evidence="2 4" id="KW-1133">Transmembrane helix</keyword>
<keyword evidence="3 4" id="KW-0472">Membrane</keyword>
<dbReference type="InterPro" id="IPR036640">
    <property type="entry name" value="ABC1_TM_sf"/>
</dbReference>
<gene>
    <name evidence="5" type="ORF">HPB48_009881</name>
</gene>
<evidence type="ECO:0000313" key="6">
    <source>
        <dbReference type="Proteomes" id="UP000821853"/>
    </source>
</evidence>
<comment type="caution">
    <text evidence="5">The sequence shown here is derived from an EMBL/GenBank/DDBJ whole genome shotgun (WGS) entry which is preliminary data.</text>
</comment>
<dbReference type="VEuPathDB" id="VectorBase:HLOH_061465"/>
<protein>
    <submittedName>
        <fullName evidence="5">Uncharacterized protein</fullName>
    </submittedName>
</protein>
<dbReference type="Gene3D" id="1.20.1560.10">
    <property type="entry name" value="ABC transporter type 1, transmembrane domain"/>
    <property type="match status" value="1"/>
</dbReference>
<dbReference type="Proteomes" id="UP000821853">
    <property type="component" value="Chromosome 5"/>
</dbReference>
<dbReference type="AlphaFoldDB" id="A0A9J6GLI3"/>
<feature type="transmembrane region" description="Helical" evidence="4">
    <location>
        <begin position="133"/>
        <end position="151"/>
    </location>
</feature>
<evidence type="ECO:0000256" key="2">
    <source>
        <dbReference type="ARBA" id="ARBA00022989"/>
    </source>
</evidence>
<dbReference type="SUPFAM" id="SSF90123">
    <property type="entry name" value="ABC transporter transmembrane region"/>
    <property type="match status" value="1"/>
</dbReference>
<sequence length="254" mass="28445">MQRRKVLSHQAIPSARYLLSKNCHWLLNLLGHTNQPAQRFLTKASFSSQRFSYFPSFSYFSQRFLTKASNAARRMESADTSCLLQHVAETRDSLTVVCSYGAEGRFVRHCYRLVDASIRGLLGFLASSRATRFLGGLCGLLVVLSSLAFALSSAGSSEDIRNSGSTIGLALISSMGVRLQLLTTSSCVYVRDVHPHCSPLDNRDDRCIPSYFFYQFMIEMKTKFTLSNSCIMLKQIHRTNRTQKHVALCSASNN</sequence>
<dbReference type="EMBL" id="JABSTR010000007">
    <property type="protein sequence ID" value="KAH9375060.1"/>
    <property type="molecule type" value="Genomic_DNA"/>
</dbReference>
<keyword evidence="6" id="KW-1185">Reference proteome</keyword>
<evidence type="ECO:0000256" key="4">
    <source>
        <dbReference type="SAM" id="Phobius"/>
    </source>
</evidence>
<dbReference type="GO" id="GO:0005524">
    <property type="term" value="F:ATP binding"/>
    <property type="evidence" value="ECO:0007669"/>
    <property type="project" value="InterPro"/>
</dbReference>
<evidence type="ECO:0000256" key="3">
    <source>
        <dbReference type="ARBA" id="ARBA00023136"/>
    </source>
</evidence>